<dbReference type="InterPro" id="IPR006439">
    <property type="entry name" value="HAD-SF_hydro_IA"/>
</dbReference>
<dbReference type="PANTHER" id="PTHR18901:SF38">
    <property type="entry name" value="PSEUDOURIDINE-5'-PHOSPHATASE"/>
    <property type="match status" value="1"/>
</dbReference>
<dbReference type="NCBIfam" id="TIGR01509">
    <property type="entry name" value="HAD-SF-IA-v3"/>
    <property type="match status" value="1"/>
</dbReference>
<organism evidence="1">
    <name type="scientific">Schaalia odontolytica</name>
    <dbReference type="NCBI Taxonomy" id="1660"/>
    <lineage>
        <taxon>Bacteria</taxon>
        <taxon>Bacillati</taxon>
        <taxon>Actinomycetota</taxon>
        <taxon>Actinomycetes</taxon>
        <taxon>Actinomycetales</taxon>
        <taxon>Actinomycetaceae</taxon>
        <taxon>Schaalia</taxon>
    </lineage>
</organism>
<dbReference type="AlphaFoldDB" id="A0A6N2TG51"/>
<gene>
    <name evidence="1" type="ORF">AOLFYP35_01345</name>
</gene>
<dbReference type="Gene3D" id="3.40.50.1000">
    <property type="entry name" value="HAD superfamily/HAD-like"/>
    <property type="match status" value="1"/>
</dbReference>
<dbReference type="InterPro" id="IPR036412">
    <property type="entry name" value="HAD-like_sf"/>
</dbReference>
<dbReference type="Gene3D" id="1.10.150.240">
    <property type="entry name" value="Putative phosphatase, domain 2"/>
    <property type="match status" value="1"/>
</dbReference>
<dbReference type="InterPro" id="IPR041492">
    <property type="entry name" value="HAD_2"/>
</dbReference>
<protein>
    <submittedName>
        <fullName evidence="1">Phosphorylated carbohydrates phosphatase</fullName>
        <ecNumber evidence="1">3.1.3.-</ecNumber>
    </submittedName>
</protein>
<keyword evidence="1" id="KW-0378">Hydrolase</keyword>
<dbReference type="InterPro" id="IPR023214">
    <property type="entry name" value="HAD_sf"/>
</dbReference>
<dbReference type="SFLD" id="SFLDG01129">
    <property type="entry name" value="C1.5:_HAD__Beta-PGM__Phosphata"/>
    <property type="match status" value="1"/>
</dbReference>
<sequence length="227" mass="24593">MTLPEAILFDMDGTIVDTEPLWEGAEGQVLAEMGTQMTPQMRQKMLGSTLPRMVAILRSFARNPLDEAVVADRVEQGVIDRLDAGLPWKDGLVELLGWCHEHSIPTAVVTATRRRVASRVLEHVPATPGFTNAIYGDDVSEGKPSPEGYLKAAELLGVDIRRCMIVEDSPVGLEAASASGGVAVAIKGAAPEEFAADFPYIRELSDLSESVIESIMEGQRPNFVRAY</sequence>
<dbReference type="Pfam" id="PF13419">
    <property type="entry name" value="HAD_2"/>
    <property type="match status" value="1"/>
</dbReference>
<dbReference type="CDD" id="cd07505">
    <property type="entry name" value="HAD_BPGM-like"/>
    <property type="match status" value="1"/>
</dbReference>
<reference evidence="1" key="1">
    <citation type="submission" date="2019-11" db="EMBL/GenBank/DDBJ databases">
        <authorList>
            <person name="Feng L."/>
        </authorList>
    </citation>
    <scope>NUCLEOTIDE SEQUENCE</scope>
    <source>
        <strain evidence="1">AodontolyticusLFYP35</strain>
    </source>
</reference>
<dbReference type="SFLD" id="SFLDS00003">
    <property type="entry name" value="Haloacid_Dehalogenase"/>
    <property type="match status" value="1"/>
</dbReference>
<dbReference type="EMBL" id="CACRSM010000002">
    <property type="protein sequence ID" value="VYT04535.1"/>
    <property type="molecule type" value="Genomic_DNA"/>
</dbReference>
<dbReference type="InterPro" id="IPR023198">
    <property type="entry name" value="PGP-like_dom2"/>
</dbReference>
<proteinExistence type="predicted"/>
<evidence type="ECO:0000313" key="1">
    <source>
        <dbReference type="EMBL" id="VYT04535.1"/>
    </source>
</evidence>
<dbReference type="SUPFAM" id="SSF56784">
    <property type="entry name" value="HAD-like"/>
    <property type="match status" value="1"/>
</dbReference>
<dbReference type="PANTHER" id="PTHR18901">
    <property type="entry name" value="2-DEOXYGLUCOSE-6-PHOSPHATE PHOSPHATASE 2"/>
    <property type="match status" value="1"/>
</dbReference>
<dbReference type="EC" id="3.1.3.-" evidence="1"/>
<dbReference type="GO" id="GO:0016787">
    <property type="term" value="F:hydrolase activity"/>
    <property type="evidence" value="ECO:0007669"/>
    <property type="project" value="UniProtKB-KW"/>
</dbReference>
<accession>A0A6N2TG51</accession>
<name>A0A6N2TG51_9ACTO</name>